<name>A0ACA9M1X6_9GLOM</name>
<dbReference type="Proteomes" id="UP000789860">
    <property type="component" value="Unassembled WGS sequence"/>
</dbReference>
<protein>
    <submittedName>
        <fullName evidence="1">4013_t:CDS:1</fullName>
    </submittedName>
</protein>
<sequence length="124" mass="14214">MSTNPTLKNISYLKTLELNILKNSSSDAIAKDIRVSELDLCSMYKEELFLYELKKLFTTLIYGHIYYYSCLENYIKNLLQCSKCAIEIKSIDYVHSGTSKQSTLDLIQISPQTVQIVSDQSQNI</sequence>
<comment type="caution">
    <text evidence="1">The sequence shown here is derived from an EMBL/GenBank/DDBJ whole genome shotgun (WGS) entry which is preliminary data.</text>
</comment>
<evidence type="ECO:0000313" key="1">
    <source>
        <dbReference type="EMBL" id="CAG8554922.1"/>
    </source>
</evidence>
<proteinExistence type="predicted"/>
<organism evidence="1 2">
    <name type="scientific">Scutellospora calospora</name>
    <dbReference type="NCBI Taxonomy" id="85575"/>
    <lineage>
        <taxon>Eukaryota</taxon>
        <taxon>Fungi</taxon>
        <taxon>Fungi incertae sedis</taxon>
        <taxon>Mucoromycota</taxon>
        <taxon>Glomeromycotina</taxon>
        <taxon>Glomeromycetes</taxon>
        <taxon>Diversisporales</taxon>
        <taxon>Gigasporaceae</taxon>
        <taxon>Scutellospora</taxon>
    </lineage>
</organism>
<feature type="non-terminal residue" evidence="1">
    <location>
        <position position="124"/>
    </location>
</feature>
<accession>A0ACA9M1X6</accession>
<keyword evidence="2" id="KW-1185">Reference proteome</keyword>
<evidence type="ECO:0000313" key="2">
    <source>
        <dbReference type="Proteomes" id="UP000789860"/>
    </source>
</evidence>
<dbReference type="EMBL" id="CAJVPM010008416">
    <property type="protein sequence ID" value="CAG8554922.1"/>
    <property type="molecule type" value="Genomic_DNA"/>
</dbReference>
<reference evidence="1" key="1">
    <citation type="submission" date="2021-06" db="EMBL/GenBank/DDBJ databases">
        <authorList>
            <person name="Kallberg Y."/>
            <person name="Tangrot J."/>
            <person name="Rosling A."/>
        </authorList>
    </citation>
    <scope>NUCLEOTIDE SEQUENCE</scope>
    <source>
        <strain evidence="1">AU212A</strain>
    </source>
</reference>
<gene>
    <name evidence="1" type="ORF">SCALOS_LOCUS5309</name>
</gene>